<dbReference type="Proteomes" id="UP000053660">
    <property type="component" value="Unassembled WGS sequence"/>
</dbReference>
<dbReference type="EMBL" id="KN568686">
    <property type="protein sequence ID" value="KHJ84402.1"/>
    <property type="molecule type" value="Genomic_DNA"/>
</dbReference>
<sequence length="107" mass="12491">LLVNKFISDKSTAASYFIFSISPCGLILGLKANSPKLVDCKDLDKFLIYRLRLRTSYYNNVTTYYNKCCVNLCIKLNDNFCRTTTCFQRLIWTEFNISITRRYDING</sequence>
<accession>A0A0B1SLI5</accession>
<evidence type="ECO:0000313" key="1">
    <source>
        <dbReference type="EMBL" id="KHJ84402.1"/>
    </source>
</evidence>
<name>A0A0B1SLI5_OESDE</name>
<reference evidence="1 2" key="1">
    <citation type="submission" date="2014-03" db="EMBL/GenBank/DDBJ databases">
        <title>Draft genome of the hookworm Oesophagostomum dentatum.</title>
        <authorList>
            <person name="Mitreva M."/>
        </authorList>
    </citation>
    <scope>NUCLEOTIDE SEQUENCE [LARGE SCALE GENOMIC DNA]</scope>
    <source>
        <strain evidence="1 2">OD-Hann</strain>
    </source>
</reference>
<feature type="non-terminal residue" evidence="1">
    <location>
        <position position="1"/>
    </location>
</feature>
<keyword evidence="2" id="KW-1185">Reference proteome</keyword>
<evidence type="ECO:0000313" key="2">
    <source>
        <dbReference type="Proteomes" id="UP000053660"/>
    </source>
</evidence>
<dbReference type="AlphaFoldDB" id="A0A0B1SLI5"/>
<proteinExistence type="predicted"/>
<protein>
    <submittedName>
        <fullName evidence="1">Uncharacterized protein</fullName>
    </submittedName>
</protein>
<gene>
    <name evidence="1" type="ORF">OESDEN_15886</name>
</gene>
<organism evidence="1 2">
    <name type="scientific">Oesophagostomum dentatum</name>
    <name type="common">Nodular worm</name>
    <dbReference type="NCBI Taxonomy" id="61180"/>
    <lineage>
        <taxon>Eukaryota</taxon>
        <taxon>Metazoa</taxon>
        <taxon>Ecdysozoa</taxon>
        <taxon>Nematoda</taxon>
        <taxon>Chromadorea</taxon>
        <taxon>Rhabditida</taxon>
        <taxon>Rhabditina</taxon>
        <taxon>Rhabditomorpha</taxon>
        <taxon>Strongyloidea</taxon>
        <taxon>Strongylidae</taxon>
        <taxon>Oesophagostomum</taxon>
    </lineage>
</organism>